<protein>
    <submittedName>
        <fullName evidence="2">Uncharacterized protein</fullName>
    </submittedName>
</protein>
<reference evidence="2 3" key="1">
    <citation type="submission" date="2016-12" db="EMBL/GenBank/DDBJ databases">
        <authorList>
            <person name="Song W.-J."/>
            <person name="Kurnit D.M."/>
        </authorList>
    </citation>
    <scope>NUCLEOTIDE SEQUENCE [LARGE SCALE GENOMIC DNA]</scope>
    <source>
        <strain evidence="2 3">DSM 43162</strain>
    </source>
</reference>
<proteinExistence type="predicted"/>
<evidence type="ECO:0000313" key="3">
    <source>
        <dbReference type="Proteomes" id="UP000184428"/>
    </source>
</evidence>
<dbReference type="Proteomes" id="UP000184428">
    <property type="component" value="Unassembled WGS sequence"/>
</dbReference>
<dbReference type="EMBL" id="FRDM01000034">
    <property type="protein sequence ID" value="SHN87382.1"/>
    <property type="molecule type" value="Genomic_DNA"/>
</dbReference>
<feature type="region of interest" description="Disordered" evidence="1">
    <location>
        <begin position="1"/>
        <end position="23"/>
    </location>
</feature>
<evidence type="ECO:0000313" key="2">
    <source>
        <dbReference type="EMBL" id="SHN87382.1"/>
    </source>
</evidence>
<accession>A0A1M7UWN9</accession>
<sequence length="60" mass="6023">MVLPVREAAPRRRGAAAAAAQGPSSMIMGSLQADAQVEGVSCGNDPMIDLRGRDGGVSVA</sequence>
<gene>
    <name evidence="2" type="ORF">SAMN05660350_04142</name>
</gene>
<name>A0A1M7UWN9_9ACTN</name>
<evidence type="ECO:0000256" key="1">
    <source>
        <dbReference type="SAM" id="MobiDB-lite"/>
    </source>
</evidence>
<organism evidence="2 3">
    <name type="scientific">Geodermatophilus obscurus</name>
    <dbReference type="NCBI Taxonomy" id="1861"/>
    <lineage>
        <taxon>Bacteria</taxon>
        <taxon>Bacillati</taxon>
        <taxon>Actinomycetota</taxon>
        <taxon>Actinomycetes</taxon>
        <taxon>Geodermatophilales</taxon>
        <taxon>Geodermatophilaceae</taxon>
        <taxon>Geodermatophilus</taxon>
    </lineage>
</organism>
<dbReference type="AlphaFoldDB" id="A0A1M7UWN9"/>